<dbReference type="KEGG" id="step:IC006_0990"/>
<name>A0A510DUG4_9CREN</name>
<organism evidence="1 3">
    <name type="scientific">Sulfuracidifex tepidarius</name>
    <dbReference type="NCBI Taxonomy" id="1294262"/>
    <lineage>
        <taxon>Archaea</taxon>
        <taxon>Thermoproteota</taxon>
        <taxon>Thermoprotei</taxon>
        <taxon>Sulfolobales</taxon>
        <taxon>Sulfolobaceae</taxon>
        <taxon>Sulfuracidifex</taxon>
    </lineage>
</organism>
<protein>
    <submittedName>
        <fullName evidence="1">Uncharacterized protein</fullName>
    </submittedName>
</protein>
<evidence type="ECO:0000313" key="4">
    <source>
        <dbReference type="Proteomes" id="UP000325030"/>
    </source>
</evidence>
<evidence type="ECO:0000313" key="2">
    <source>
        <dbReference type="EMBL" id="BBG26452.1"/>
    </source>
</evidence>
<dbReference type="EMBL" id="AP018930">
    <property type="protein sequence ID" value="BBG26452.1"/>
    <property type="molecule type" value="Genomic_DNA"/>
</dbReference>
<accession>A0A510DUG4</accession>
<dbReference type="EMBL" id="AP018929">
    <property type="protein sequence ID" value="BBG23700.1"/>
    <property type="molecule type" value="Genomic_DNA"/>
</dbReference>
<gene>
    <name evidence="1" type="ORF">IC006_0990</name>
    <name evidence="2" type="ORF">IC007_0962</name>
</gene>
<dbReference type="Proteomes" id="UP000322983">
    <property type="component" value="Chromosome"/>
</dbReference>
<accession>A0A510E1T7</accession>
<keyword evidence="3" id="KW-1185">Reference proteome</keyword>
<evidence type="ECO:0000313" key="3">
    <source>
        <dbReference type="Proteomes" id="UP000322983"/>
    </source>
</evidence>
<reference evidence="4" key="1">
    <citation type="submission" date="2018-09" db="EMBL/GenBank/DDBJ databases">
        <title>Complete Genome Sequencing of Sulfolobus sp. JCM 16834.</title>
        <authorList>
            <person name="Kato S."/>
            <person name="Itoh T."/>
            <person name="Ohkuma M."/>
        </authorList>
    </citation>
    <scope>NUCLEOTIDE SEQUENCE [LARGE SCALE GENOMIC DNA]</scope>
    <source>
        <strain evidence="4">IC-007</strain>
    </source>
</reference>
<proteinExistence type="predicted"/>
<evidence type="ECO:0000313" key="1">
    <source>
        <dbReference type="EMBL" id="BBG23700.1"/>
    </source>
</evidence>
<dbReference type="AlphaFoldDB" id="A0A510DUG4"/>
<dbReference type="Proteomes" id="UP000325030">
    <property type="component" value="Chromosome"/>
</dbReference>
<sequence>MHYEGKEDGNRVFRQGATATEYEWYSKLFSGQYGCLTVGMRYKVNWLLKFRVFKVNYMERRRVLLRKLSCGTKGK</sequence>
<reference evidence="1 3" key="2">
    <citation type="journal article" date="2020" name="Int. J. Syst. Evol. Microbiol.">
        <title>Sulfuracidifex tepidarius gen. nov., sp. nov. and transfer of Sulfolobus metallicus Huber and Stetter 1992 to the genus Sulfuracidifex as Sulfuracidifex metallicus comb. nov.</title>
        <authorList>
            <person name="Itoh T."/>
            <person name="Miura T."/>
            <person name="Sakai H.D."/>
            <person name="Kato S."/>
            <person name="Ohkuma M."/>
            <person name="Takashina T."/>
        </authorList>
    </citation>
    <scope>NUCLEOTIDE SEQUENCE [LARGE SCALE GENOMIC DNA]</scope>
    <source>
        <strain evidence="1 3">IC-006</strain>
        <strain evidence="2">IC-007</strain>
    </source>
</reference>